<comment type="caution">
    <text evidence="7">The sequence shown here is derived from an EMBL/GenBank/DDBJ whole genome shotgun (WGS) entry which is preliminary data.</text>
</comment>
<evidence type="ECO:0000313" key="8">
    <source>
        <dbReference type="Proteomes" id="UP001153954"/>
    </source>
</evidence>
<keyword evidence="1" id="KW-0479">Metal-binding</keyword>
<dbReference type="Pfam" id="PF00096">
    <property type="entry name" value="zf-C2H2"/>
    <property type="match status" value="2"/>
</dbReference>
<dbReference type="AlphaFoldDB" id="A0AAU9TCE9"/>
<accession>A0AAU9TCE9</accession>
<dbReference type="InterPro" id="IPR036236">
    <property type="entry name" value="Znf_C2H2_sf"/>
</dbReference>
<evidence type="ECO:0000256" key="4">
    <source>
        <dbReference type="ARBA" id="ARBA00022833"/>
    </source>
</evidence>
<dbReference type="PROSITE" id="PS00028">
    <property type="entry name" value="ZINC_FINGER_C2H2_1"/>
    <property type="match status" value="5"/>
</dbReference>
<feature type="domain" description="C2H2-type" evidence="6">
    <location>
        <begin position="263"/>
        <end position="291"/>
    </location>
</feature>
<feature type="domain" description="C2H2-type" evidence="6">
    <location>
        <begin position="350"/>
        <end position="377"/>
    </location>
</feature>
<evidence type="ECO:0000313" key="7">
    <source>
        <dbReference type="EMBL" id="CAH2083748.1"/>
    </source>
</evidence>
<dbReference type="Gene3D" id="3.30.160.60">
    <property type="entry name" value="Classic Zinc Finger"/>
    <property type="match status" value="3"/>
</dbReference>
<feature type="domain" description="C2H2-type" evidence="6">
    <location>
        <begin position="320"/>
        <end position="348"/>
    </location>
</feature>
<dbReference type="GO" id="GO:0000977">
    <property type="term" value="F:RNA polymerase II transcription regulatory region sequence-specific DNA binding"/>
    <property type="evidence" value="ECO:0007669"/>
    <property type="project" value="TreeGrafter"/>
</dbReference>
<dbReference type="PANTHER" id="PTHR24379:SF127">
    <property type="entry name" value="BLOODY FINGERS-RELATED"/>
    <property type="match status" value="1"/>
</dbReference>
<protein>
    <recommendedName>
        <fullName evidence="6">C2H2-type domain-containing protein</fullName>
    </recommendedName>
</protein>
<keyword evidence="2" id="KW-0677">Repeat</keyword>
<feature type="domain" description="C2H2-type" evidence="6">
    <location>
        <begin position="207"/>
        <end position="234"/>
    </location>
</feature>
<keyword evidence="4" id="KW-0862">Zinc</keyword>
<proteinExistence type="predicted"/>
<keyword evidence="3 5" id="KW-0863">Zinc-finger</keyword>
<keyword evidence="8" id="KW-1185">Reference proteome</keyword>
<dbReference type="SMART" id="SM00355">
    <property type="entry name" value="ZnF_C2H2"/>
    <property type="match status" value="7"/>
</dbReference>
<feature type="domain" description="C2H2-type" evidence="6">
    <location>
        <begin position="377"/>
        <end position="404"/>
    </location>
</feature>
<dbReference type="GO" id="GO:0000981">
    <property type="term" value="F:DNA-binding transcription factor activity, RNA polymerase II-specific"/>
    <property type="evidence" value="ECO:0007669"/>
    <property type="project" value="TreeGrafter"/>
</dbReference>
<sequence>MTKELKYTLMDYSLNLDENKPSQKKICISCLIKDVPFIPLSTCEHTKIFDILLDYKVEFSENFICYICHNVLKKIHKFKNQANESINKLYNQSKHLDVVKPVQHLQCSNIEINSAIDSQPLEVDIIKPSNNDNIIEIATEIKIERSLDFEEELPLKAKKAKKKVSKAKKQLHKEYKGQIRIVMLTMEELLEERRAEALKKNYLKLPYKCEYCITGFDHELTLKSHMEKRHGKKSNGIECKICNSILGTKISFNEHHKRHFRRYECIECGRRNSYIYTVLKHYNENHGRIKTVFKCELCDFSTESHRVYRYHRDKHRTKKVVCQVCGNTFVNNAGLKTHMFTVHGQSSRVYSCAECGKQYRAKSGLAAHAATHAPSPAYCAECDAHFTSQLGLKYHLKHHSKHSERRFAIS</sequence>
<evidence type="ECO:0000256" key="5">
    <source>
        <dbReference type="PROSITE-ProRule" id="PRU00042"/>
    </source>
</evidence>
<gene>
    <name evidence="7" type="ORF">EEDITHA_LOCUS389</name>
</gene>
<dbReference type="PROSITE" id="PS50157">
    <property type="entry name" value="ZINC_FINGER_C2H2_2"/>
    <property type="match status" value="5"/>
</dbReference>
<dbReference type="Proteomes" id="UP001153954">
    <property type="component" value="Unassembled WGS sequence"/>
</dbReference>
<dbReference type="GO" id="GO:0005634">
    <property type="term" value="C:nucleus"/>
    <property type="evidence" value="ECO:0007669"/>
    <property type="project" value="InterPro"/>
</dbReference>
<organism evidence="7 8">
    <name type="scientific">Euphydryas editha</name>
    <name type="common">Edith's checkerspot</name>
    <dbReference type="NCBI Taxonomy" id="104508"/>
    <lineage>
        <taxon>Eukaryota</taxon>
        <taxon>Metazoa</taxon>
        <taxon>Ecdysozoa</taxon>
        <taxon>Arthropoda</taxon>
        <taxon>Hexapoda</taxon>
        <taxon>Insecta</taxon>
        <taxon>Pterygota</taxon>
        <taxon>Neoptera</taxon>
        <taxon>Endopterygota</taxon>
        <taxon>Lepidoptera</taxon>
        <taxon>Glossata</taxon>
        <taxon>Ditrysia</taxon>
        <taxon>Papilionoidea</taxon>
        <taxon>Nymphalidae</taxon>
        <taxon>Nymphalinae</taxon>
        <taxon>Euphydryas</taxon>
    </lineage>
</organism>
<dbReference type="SUPFAM" id="SSF57667">
    <property type="entry name" value="beta-beta-alpha zinc fingers"/>
    <property type="match status" value="2"/>
</dbReference>
<dbReference type="EMBL" id="CAKOGL010000001">
    <property type="protein sequence ID" value="CAH2083748.1"/>
    <property type="molecule type" value="Genomic_DNA"/>
</dbReference>
<dbReference type="GO" id="GO:0008270">
    <property type="term" value="F:zinc ion binding"/>
    <property type="evidence" value="ECO:0007669"/>
    <property type="project" value="UniProtKB-KW"/>
</dbReference>
<name>A0AAU9TCE9_EUPED</name>
<dbReference type="SMART" id="SM00868">
    <property type="entry name" value="zf-AD"/>
    <property type="match status" value="1"/>
</dbReference>
<evidence type="ECO:0000256" key="2">
    <source>
        <dbReference type="ARBA" id="ARBA00022737"/>
    </source>
</evidence>
<dbReference type="InterPro" id="IPR012934">
    <property type="entry name" value="Znf_AD"/>
</dbReference>
<reference evidence="7" key="1">
    <citation type="submission" date="2022-03" db="EMBL/GenBank/DDBJ databases">
        <authorList>
            <person name="Tunstrom K."/>
        </authorList>
    </citation>
    <scope>NUCLEOTIDE SEQUENCE</scope>
</reference>
<dbReference type="InterPro" id="IPR013087">
    <property type="entry name" value="Znf_C2H2_type"/>
</dbReference>
<evidence type="ECO:0000256" key="3">
    <source>
        <dbReference type="ARBA" id="ARBA00022771"/>
    </source>
</evidence>
<evidence type="ECO:0000256" key="1">
    <source>
        <dbReference type="ARBA" id="ARBA00022723"/>
    </source>
</evidence>
<dbReference type="PANTHER" id="PTHR24379">
    <property type="entry name" value="KRAB AND ZINC FINGER DOMAIN-CONTAINING"/>
    <property type="match status" value="1"/>
</dbReference>
<evidence type="ECO:0000259" key="6">
    <source>
        <dbReference type="PROSITE" id="PS50157"/>
    </source>
</evidence>